<comment type="caution">
    <text evidence="2">The sequence shown here is derived from an EMBL/GenBank/DDBJ whole genome shotgun (WGS) entry which is preliminary data.</text>
</comment>
<feature type="region of interest" description="Disordered" evidence="1">
    <location>
        <begin position="30"/>
        <end position="64"/>
    </location>
</feature>
<evidence type="ECO:0000313" key="2">
    <source>
        <dbReference type="EMBL" id="KAF1012768.1"/>
    </source>
</evidence>
<name>A0A7V8FD00_STEMA</name>
<dbReference type="EMBL" id="WNDS01000008">
    <property type="protein sequence ID" value="KAF1012768.1"/>
    <property type="molecule type" value="Genomic_DNA"/>
</dbReference>
<evidence type="ECO:0000256" key="1">
    <source>
        <dbReference type="SAM" id="MobiDB-lite"/>
    </source>
</evidence>
<dbReference type="AlphaFoldDB" id="A0A7V8FD00"/>
<evidence type="ECO:0000313" key="3">
    <source>
        <dbReference type="Proteomes" id="UP000487117"/>
    </source>
</evidence>
<organism evidence="2 3">
    <name type="scientific">Stenotrophomonas maltophilia</name>
    <name type="common">Pseudomonas maltophilia</name>
    <name type="synonym">Xanthomonas maltophilia</name>
    <dbReference type="NCBI Taxonomy" id="40324"/>
    <lineage>
        <taxon>Bacteria</taxon>
        <taxon>Pseudomonadati</taxon>
        <taxon>Pseudomonadota</taxon>
        <taxon>Gammaproteobacteria</taxon>
        <taxon>Lysobacterales</taxon>
        <taxon>Lysobacteraceae</taxon>
        <taxon>Stenotrophomonas</taxon>
        <taxon>Stenotrophomonas maltophilia group</taxon>
    </lineage>
</organism>
<accession>A0A7V8FD00</accession>
<reference evidence="3" key="1">
    <citation type="journal article" date="2020" name="MBio">
        <title>Horizontal gene transfer to a defensive symbiont with a reduced genome amongst a multipartite beetle microbiome.</title>
        <authorList>
            <person name="Waterworth S.C."/>
            <person name="Florez L.V."/>
            <person name="Rees E.R."/>
            <person name="Hertweck C."/>
            <person name="Kaltenpoth M."/>
            <person name="Kwan J.C."/>
        </authorList>
    </citation>
    <scope>NUCLEOTIDE SEQUENCE [LARGE SCALE GENOMIC DNA]</scope>
</reference>
<gene>
    <name evidence="2" type="ORF">GAK31_03985</name>
</gene>
<proteinExistence type="predicted"/>
<sequence length="119" mass="12761">MSAQDHPNASGITELEFSTSLGTPVEGLRYRLSDGRGKSRSAITGAEGAGIRLRTGHDGRDPESPDLWVLEGPATILLEVQRDDGSWKLIGSFQHAANTHKHVRVIAPAVAVPLQMDPI</sequence>
<protein>
    <submittedName>
        <fullName evidence="2">Uncharacterized protein</fullName>
    </submittedName>
</protein>
<dbReference type="Proteomes" id="UP000487117">
    <property type="component" value="Unassembled WGS sequence"/>
</dbReference>